<dbReference type="Gene3D" id="2.80.10.50">
    <property type="match status" value="1"/>
</dbReference>
<dbReference type="GO" id="GO:0045493">
    <property type="term" value="P:xylan catabolic process"/>
    <property type="evidence" value="ECO:0007669"/>
    <property type="project" value="UniProtKB-KW"/>
</dbReference>
<feature type="active site" description="Nucleophile" evidence="7">
    <location>
        <position position="221"/>
    </location>
</feature>
<dbReference type="InterPro" id="IPR015289">
    <property type="entry name" value="A-L-arabinofuranosidase_B_cat"/>
</dbReference>
<dbReference type="AlphaFoldDB" id="A0A6A5JY24"/>
<evidence type="ECO:0000256" key="6">
    <source>
        <dbReference type="ARBA" id="ARBA00023295"/>
    </source>
</evidence>
<dbReference type="InterPro" id="IPR038964">
    <property type="entry name" value="ABFB"/>
</dbReference>
<keyword evidence="4 9" id="KW-0378">Hydrolase</keyword>
<evidence type="ECO:0000256" key="8">
    <source>
        <dbReference type="PIRSR" id="PIRSR638964-3"/>
    </source>
</evidence>
<feature type="disulfide bond" evidence="8">
    <location>
        <begin position="176"/>
        <end position="177"/>
    </location>
</feature>
<dbReference type="InterPro" id="IPR007934">
    <property type="entry name" value="AbfB_ABD"/>
</dbReference>
<dbReference type="PANTHER" id="PTHR39447:SF2">
    <property type="entry name" value="ALPHA-L-ARABINOFURANOSIDASE B"/>
    <property type="match status" value="1"/>
</dbReference>
<evidence type="ECO:0000256" key="3">
    <source>
        <dbReference type="ARBA" id="ARBA00022729"/>
    </source>
</evidence>
<keyword evidence="8" id="KW-1015">Disulfide bond</keyword>
<dbReference type="EC" id="3.2.1.55" evidence="9"/>
<evidence type="ECO:0000259" key="11">
    <source>
        <dbReference type="Pfam" id="PF09206"/>
    </source>
</evidence>
<dbReference type="FunFam" id="2.80.10.50:FF:000059">
    <property type="entry name" value="Probable alpha-L-arabinofuranosidase B"/>
    <property type="match status" value="1"/>
</dbReference>
<keyword evidence="5" id="KW-0325">Glycoprotein</keyword>
<dbReference type="SUPFAM" id="SSF110221">
    <property type="entry name" value="AbfB domain"/>
    <property type="match status" value="1"/>
</dbReference>
<dbReference type="GO" id="GO:0005576">
    <property type="term" value="C:extracellular region"/>
    <property type="evidence" value="ECO:0007669"/>
    <property type="project" value="UniProtKB-SubCell"/>
</dbReference>
<comment type="catalytic activity">
    <reaction evidence="1 9">
        <text>Hydrolysis of terminal non-reducing alpha-L-arabinofuranoside residues in alpha-L-arabinosides.</text>
        <dbReference type="EC" id="3.2.1.55"/>
    </reaction>
</comment>
<comment type="similarity">
    <text evidence="2 9">Belongs to the glycosyl hydrolase 54 family.</text>
</comment>
<gene>
    <name evidence="12" type="ORF">BDW02DRAFT_186028</name>
</gene>
<proteinExistence type="inferred from homology"/>
<feature type="signal peptide" evidence="9">
    <location>
        <begin position="1"/>
        <end position="18"/>
    </location>
</feature>
<feature type="disulfide bond" evidence="8">
    <location>
        <begin position="21"/>
        <end position="31"/>
    </location>
</feature>
<dbReference type="OrthoDB" id="157622at2759"/>
<dbReference type="FunFam" id="2.60.120.200:FF:000131">
    <property type="entry name" value="Probable alpha-L-arabinofuranosidase B"/>
    <property type="match status" value="1"/>
</dbReference>
<feature type="disulfide bond" evidence="8">
    <location>
        <begin position="81"/>
        <end position="86"/>
    </location>
</feature>
<dbReference type="Pfam" id="PF05270">
    <property type="entry name" value="AbfB"/>
    <property type="match status" value="1"/>
</dbReference>
<evidence type="ECO:0000313" key="12">
    <source>
        <dbReference type="EMBL" id="KAF1829031.1"/>
    </source>
</evidence>
<evidence type="ECO:0000259" key="10">
    <source>
        <dbReference type="Pfam" id="PF05270"/>
    </source>
</evidence>
<keyword evidence="9" id="KW-0964">Secreted</keyword>
<dbReference type="Proteomes" id="UP000800040">
    <property type="component" value="Unassembled WGS sequence"/>
</dbReference>
<dbReference type="Pfam" id="PF09206">
    <property type="entry name" value="ArabFuran-catal"/>
    <property type="match status" value="1"/>
</dbReference>
<dbReference type="PANTHER" id="PTHR39447">
    <property type="entry name" value="ALPHA-L-ARABINOFURANOSIDASE B"/>
    <property type="match status" value="1"/>
</dbReference>
<feature type="domain" description="Alpha-L-arabinofuranosidase B arabinose-binding" evidence="10">
    <location>
        <begin position="352"/>
        <end position="493"/>
    </location>
</feature>
<dbReference type="GO" id="GO:0046373">
    <property type="term" value="P:L-arabinose metabolic process"/>
    <property type="evidence" value="ECO:0007669"/>
    <property type="project" value="UniProtKB-UniRule"/>
</dbReference>
<dbReference type="SUPFAM" id="SSF49899">
    <property type="entry name" value="Concanavalin A-like lectins/glucanases"/>
    <property type="match status" value="1"/>
</dbReference>
<protein>
    <recommendedName>
        <fullName evidence="9">Alpha-L-arabinofuranosidase</fullName>
        <ecNumber evidence="9">3.2.1.55</ecNumber>
    </recommendedName>
</protein>
<comment type="subcellular location">
    <subcellularLocation>
        <location evidence="9">Secreted</location>
    </subcellularLocation>
</comment>
<evidence type="ECO:0000256" key="5">
    <source>
        <dbReference type="ARBA" id="ARBA00023180"/>
    </source>
</evidence>
<dbReference type="CDD" id="cd23399">
    <property type="entry name" value="beta-trefoil_ABD_ABFB"/>
    <property type="match status" value="1"/>
</dbReference>
<keyword evidence="9" id="KW-0624">Polysaccharide degradation</keyword>
<feature type="chain" id="PRO_5027142164" description="Alpha-L-arabinofuranosidase" evidence="9">
    <location>
        <begin position="19"/>
        <end position="498"/>
    </location>
</feature>
<comment type="pathway">
    <text evidence="9">Glycan metabolism; L-arabinan degradation.</text>
</comment>
<organism evidence="12 13">
    <name type="scientific">Decorospora gaudefroyi</name>
    <dbReference type="NCBI Taxonomy" id="184978"/>
    <lineage>
        <taxon>Eukaryota</taxon>
        <taxon>Fungi</taxon>
        <taxon>Dikarya</taxon>
        <taxon>Ascomycota</taxon>
        <taxon>Pezizomycotina</taxon>
        <taxon>Dothideomycetes</taxon>
        <taxon>Pleosporomycetidae</taxon>
        <taxon>Pleosporales</taxon>
        <taxon>Pleosporineae</taxon>
        <taxon>Pleosporaceae</taxon>
        <taxon>Decorospora</taxon>
    </lineage>
</organism>
<keyword evidence="6 9" id="KW-0326">Glycosidase</keyword>
<accession>A0A6A5JY24</accession>
<keyword evidence="9" id="KW-0858">Xylan degradation</keyword>
<name>A0A6A5JY24_9PLEO</name>
<evidence type="ECO:0000313" key="13">
    <source>
        <dbReference type="Proteomes" id="UP000800040"/>
    </source>
</evidence>
<evidence type="ECO:0000256" key="2">
    <source>
        <dbReference type="ARBA" id="ARBA00006963"/>
    </source>
</evidence>
<dbReference type="GO" id="GO:0046556">
    <property type="term" value="F:alpha-L-arabinofuranosidase activity"/>
    <property type="evidence" value="ECO:0007669"/>
    <property type="project" value="UniProtKB-UniRule"/>
</dbReference>
<keyword evidence="9" id="KW-0119">Carbohydrate metabolism</keyword>
<evidence type="ECO:0000256" key="1">
    <source>
        <dbReference type="ARBA" id="ARBA00001462"/>
    </source>
</evidence>
<feature type="domain" description="Alpha-L-arabinofuranosidase B catalytic" evidence="11">
    <location>
        <begin position="20"/>
        <end position="334"/>
    </location>
</feature>
<keyword evidence="3 9" id="KW-0732">Signal</keyword>
<dbReference type="EMBL" id="ML975472">
    <property type="protein sequence ID" value="KAF1829031.1"/>
    <property type="molecule type" value="Genomic_DNA"/>
</dbReference>
<dbReference type="InterPro" id="IPR036195">
    <property type="entry name" value="AbfB_ABD_sf"/>
</dbReference>
<feature type="active site" description="Proton donor" evidence="7">
    <location>
        <position position="297"/>
    </location>
</feature>
<dbReference type="GO" id="GO:0045490">
    <property type="term" value="P:pectin catabolic process"/>
    <property type="evidence" value="ECO:0007669"/>
    <property type="project" value="TreeGrafter"/>
</dbReference>
<dbReference type="Gene3D" id="2.60.120.200">
    <property type="match status" value="1"/>
</dbReference>
<evidence type="ECO:0000256" key="9">
    <source>
        <dbReference type="RuleBase" id="RU367111"/>
    </source>
</evidence>
<dbReference type="UniPathway" id="UPA00667"/>
<keyword evidence="13" id="KW-1185">Reference proteome</keyword>
<feature type="disulfide bond" evidence="8">
    <location>
        <begin position="401"/>
        <end position="439"/>
    </location>
</feature>
<sequence>MSSRSSFVALGLAALVAAGPCDIYASGGTACIAAHSTTRALYNAFSGPLYQVKRGSDNTTTTISPRSAGGVANAAAQDNFCAGTTCLITIIYDQSGRGNHLTQAPPGGFRGPESNGYDNLAGAIGAPVTLNGQKAYGVFVSPGTGYRNNRVSGSAVRDQPEGMYAVFDGTHYNSACCFDYGNAETNNLDTGNGHMEAIYFGSNTIWGRGSGSGPWIMADLENGLFSGQDPKLNSANPTVSNRFLTTVVKGGANKWAIKGGNAAAGTLSTYYDGARPTVRGYNPMSKEGAIILGIGGDNSNGAQGTFYEGVMTYGYPTDAVENAVQANIVAARYATTSMVSGPAYNVGSSISLRATTSGYTDRYLAHTGATVNTQVVSSSSSTALKRQATWTVRAGLANRACYSFESNDRAGSFIRHSDFALSVAANDGSKLFGEDATFCPQAGLTGTGSSIRAWGYPTRWIRHYANVGYVASNGGVHTFDNAAGFDADVTWVVGSGLA</sequence>
<reference evidence="12" key="1">
    <citation type="submission" date="2020-01" db="EMBL/GenBank/DDBJ databases">
        <authorList>
            <consortium name="DOE Joint Genome Institute"/>
            <person name="Haridas S."/>
            <person name="Albert R."/>
            <person name="Binder M."/>
            <person name="Bloem J."/>
            <person name="Labutti K."/>
            <person name="Salamov A."/>
            <person name="Andreopoulos B."/>
            <person name="Baker S.E."/>
            <person name="Barry K."/>
            <person name="Bills G."/>
            <person name="Bluhm B.H."/>
            <person name="Cannon C."/>
            <person name="Castanera R."/>
            <person name="Culley D.E."/>
            <person name="Daum C."/>
            <person name="Ezra D."/>
            <person name="Gonzalez J.B."/>
            <person name="Henrissat B."/>
            <person name="Kuo A."/>
            <person name="Liang C."/>
            <person name="Lipzen A."/>
            <person name="Lutzoni F."/>
            <person name="Magnuson J."/>
            <person name="Mondo S."/>
            <person name="Nolan M."/>
            <person name="Ohm R."/>
            <person name="Pangilinan J."/>
            <person name="Park H.-J."/>
            <person name="Ramirez L."/>
            <person name="Alfaro M."/>
            <person name="Sun H."/>
            <person name="Tritt A."/>
            <person name="Yoshinaga Y."/>
            <person name="Zwiers L.-H."/>
            <person name="Turgeon B.G."/>
            <person name="Goodwin S.B."/>
            <person name="Spatafora J.W."/>
            <person name="Crous P.W."/>
            <person name="Grigoriev I.V."/>
        </authorList>
    </citation>
    <scope>NUCLEOTIDE SEQUENCE</scope>
    <source>
        <strain evidence="12">P77</strain>
    </source>
</reference>
<evidence type="ECO:0000256" key="4">
    <source>
        <dbReference type="ARBA" id="ARBA00022801"/>
    </source>
</evidence>
<dbReference type="GO" id="GO:0031222">
    <property type="term" value="P:arabinan catabolic process"/>
    <property type="evidence" value="ECO:0007669"/>
    <property type="project" value="UniProtKB-UniRule"/>
</dbReference>
<evidence type="ECO:0000256" key="7">
    <source>
        <dbReference type="PIRSR" id="PIRSR638964-1"/>
    </source>
</evidence>
<dbReference type="InterPro" id="IPR013320">
    <property type="entry name" value="ConA-like_dom_sf"/>
</dbReference>